<dbReference type="Pfam" id="PF00441">
    <property type="entry name" value="Acyl-CoA_dh_1"/>
    <property type="match status" value="1"/>
</dbReference>
<name>A0A6J7RE66_9ZZZZ</name>
<keyword evidence="5" id="KW-0560">Oxidoreductase</keyword>
<evidence type="ECO:0000256" key="4">
    <source>
        <dbReference type="ARBA" id="ARBA00022827"/>
    </source>
</evidence>
<evidence type="ECO:0000256" key="1">
    <source>
        <dbReference type="ARBA" id="ARBA00001974"/>
    </source>
</evidence>
<accession>A0A6J7RE66</accession>
<dbReference type="SUPFAM" id="SSF56645">
    <property type="entry name" value="Acyl-CoA dehydrogenase NM domain-like"/>
    <property type="match status" value="1"/>
</dbReference>
<evidence type="ECO:0000256" key="3">
    <source>
        <dbReference type="ARBA" id="ARBA00022630"/>
    </source>
</evidence>
<sequence length="381" mass="39380">MTVEQIPSLLYSPIEDDLRSSVRSVLADHASWQSVLALTESVATVDQTLWRVLADEVGVTGLAIAEEHGGAGASWRETAVVLEELGRAVAPVPFLGSSVFSTALLLGLRVDDLLESVASGTRVAAVVVSAAQQVPRAHRSAILVGDSASAHVPGVLDALTADILLIPTAAGDIVAVEASDPGVRITPVVSLDMTRQLADIRVDGASARLLGRGTAASSALSTAWTITAALLASEQLGVAEWCLEAGVGYLKERRQFGQLIGSYQALQHRCADLWVEIAQARAVARYAAACAAEGSGDLEIAAALAQSVCSEVAVSAAEICVQLHGGIGFTWEFPAHLYLKRAKSAALVLGAADGHRARLGGLIDLTPADAPGSAHPAEEPS</sequence>
<feature type="domain" description="Acyl-CoA dehydrogenase/oxidase C-terminal" evidence="6">
    <location>
        <begin position="226"/>
        <end position="357"/>
    </location>
</feature>
<dbReference type="PANTHER" id="PTHR43884:SF20">
    <property type="entry name" value="ACYL-COA DEHYDROGENASE FADE28"/>
    <property type="match status" value="1"/>
</dbReference>
<dbReference type="InterPro" id="IPR036250">
    <property type="entry name" value="AcylCo_DH-like_C"/>
</dbReference>
<dbReference type="Gene3D" id="1.10.540.10">
    <property type="entry name" value="Acyl-CoA dehydrogenase/oxidase, N-terminal domain"/>
    <property type="match status" value="1"/>
</dbReference>
<evidence type="ECO:0000256" key="5">
    <source>
        <dbReference type="ARBA" id="ARBA00023002"/>
    </source>
</evidence>
<evidence type="ECO:0000313" key="10">
    <source>
        <dbReference type="EMBL" id="CAB5027055.1"/>
    </source>
</evidence>
<evidence type="ECO:0000259" key="7">
    <source>
        <dbReference type="Pfam" id="PF02771"/>
    </source>
</evidence>
<dbReference type="PANTHER" id="PTHR43884">
    <property type="entry name" value="ACYL-COA DEHYDROGENASE"/>
    <property type="match status" value="1"/>
</dbReference>
<reference evidence="10" key="1">
    <citation type="submission" date="2020-05" db="EMBL/GenBank/DDBJ databases">
        <authorList>
            <person name="Chiriac C."/>
            <person name="Salcher M."/>
            <person name="Ghai R."/>
            <person name="Kavagutti S V."/>
        </authorList>
    </citation>
    <scope>NUCLEOTIDE SEQUENCE</scope>
</reference>
<dbReference type="AlphaFoldDB" id="A0A6J7RE66"/>
<dbReference type="GO" id="GO:0003995">
    <property type="term" value="F:acyl-CoA dehydrogenase activity"/>
    <property type="evidence" value="ECO:0007669"/>
    <property type="project" value="TreeGrafter"/>
</dbReference>
<dbReference type="Pfam" id="PF02771">
    <property type="entry name" value="Acyl-CoA_dh_N"/>
    <property type="match status" value="1"/>
</dbReference>
<comment type="cofactor">
    <cofactor evidence="1">
        <name>FAD</name>
        <dbReference type="ChEBI" id="CHEBI:57692"/>
    </cofactor>
</comment>
<protein>
    <submittedName>
        <fullName evidence="10">Unannotated protein</fullName>
    </submittedName>
</protein>
<feature type="domain" description="Acyl-CoA dehydrogenase/oxidase N-terminal" evidence="7">
    <location>
        <begin position="15"/>
        <end position="99"/>
    </location>
</feature>
<dbReference type="EMBL" id="CAFBND010000016">
    <property type="protein sequence ID" value="CAB4933506.1"/>
    <property type="molecule type" value="Genomic_DNA"/>
</dbReference>
<evidence type="ECO:0000313" key="8">
    <source>
        <dbReference type="EMBL" id="CAB4846939.1"/>
    </source>
</evidence>
<dbReference type="InterPro" id="IPR009075">
    <property type="entry name" value="AcylCo_DH/oxidase_C"/>
</dbReference>
<evidence type="ECO:0000256" key="2">
    <source>
        <dbReference type="ARBA" id="ARBA00009347"/>
    </source>
</evidence>
<dbReference type="InterPro" id="IPR009100">
    <property type="entry name" value="AcylCoA_DH/oxidase_NM_dom_sf"/>
</dbReference>
<dbReference type="Gene3D" id="1.20.140.10">
    <property type="entry name" value="Butyryl-CoA Dehydrogenase, subunit A, domain 3"/>
    <property type="match status" value="1"/>
</dbReference>
<evidence type="ECO:0000313" key="9">
    <source>
        <dbReference type="EMBL" id="CAB4933506.1"/>
    </source>
</evidence>
<organism evidence="10">
    <name type="scientific">freshwater metagenome</name>
    <dbReference type="NCBI Taxonomy" id="449393"/>
    <lineage>
        <taxon>unclassified sequences</taxon>
        <taxon>metagenomes</taxon>
        <taxon>ecological metagenomes</taxon>
    </lineage>
</organism>
<dbReference type="GO" id="GO:0050660">
    <property type="term" value="F:flavin adenine dinucleotide binding"/>
    <property type="evidence" value="ECO:0007669"/>
    <property type="project" value="InterPro"/>
</dbReference>
<dbReference type="EMBL" id="CAFBIZ010000025">
    <property type="protein sequence ID" value="CAB4846939.1"/>
    <property type="molecule type" value="Genomic_DNA"/>
</dbReference>
<dbReference type="InterPro" id="IPR013786">
    <property type="entry name" value="AcylCoA_DH/ox_N"/>
</dbReference>
<comment type="similarity">
    <text evidence="2">Belongs to the acyl-CoA dehydrogenase family.</text>
</comment>
<keyword evidence="4" id="KW-0274">FAD</keyword>
<dbReference type="SUPFAM" id="SSF47203">
    <property type="entry name" value="Acyl-CoA dehydrogenase C-terminal domain-like"/>
    <property type="match status" value="1"/>
</dbReference>
<proteinExistence type="inferred from homology"/>
<keyword evidence="3" id="KW-0285">Flavoprotein</keyword>
<dbReference type="EMBL" id="CAFBPU010000010">
    <property type="protein sequence ID" value="CAB5027055.1"/>
    <property type="molecule type" value="Genomic_DNA"/>
</dbReference>
<gene>
    <name evidence="8" type="ORF">UFOPK3268_00335</name>
    <name evidence="9" type="ORF">UFOPK3752_00585</name>
    <name evidence="10" type="ORF">UFOPK4150_00624</name>
</gene>
<evidence type="ECO:0000259" key="6">
    <source>
        <dbReference type="Pfam" id="PF00441"/>
    </source>
</evidence>
<dbReference type="InterPro" id="IPR037069">
    <property type="entry name" value="AcylCoA_DH/ox_N_sf"/>
</dbReference>